<dbReference type="AlphaFoldDB" id="A0AA90NN04"/>
<comment type="caution">
    <text evidence="1">The sequence shown here is derived from an EMBL/GenBank/DDBJ whole genome shotgun (WGS) entry which is preliminary data.</text>
</comment>
<dbReference type="EMBL" id="JASXSV010000021">
    <property type="protein sequence ID" value="MDP0589793.1"/>
    <property type="molecule type" value="Genomic_DNA"/>
</dbReference>
<gene>
    <name evidence="1" type="ORF">QS748_11625</name>
</gene>
<evidence type="ECO:0000313" key="2">
    <source>
        <dbReference type="Proteomes" id="UP001178148"/>
    </source>
</evidence>
<keyword evidence="2" id="KW-1185">Reference proteome</keyword>
<reference evidence="1 2" key="1">
    <citation type="journal article" date="2023" name="bioRxiv">
        <title>An intranuclear bacterial parasite of deep-sea mussels expresses apoptosis inhibitors acquired from its host.</title>
        <authorList>
            <person name="Gonzalez Porras M.A."/>
            <person name="Assie A."/>
            <person name="Tietjen M."/>
            <person name="Violette M."/>
            <person name="Kleiner M."/>
            <person name="Gruber-Vodicka H."/>
            <person name="Dubilier N."/>
            <person name="Leisch N."/>
        </authorList>
    </citation>
    <scope>NUCLEOTIDE SEQUENCE [LARGE SCALE GENOMIC DNA]</scope>
    <source>
        <strain evidence="1">IAP13</strain>
    </source>
</reference>
<name>A0AA90NN04_9GAMM</name>
<sequence>MKTKLYLNKLWNNIISLKNAPQAIFSFFFYRKVTNHATKHIKIPDSNVNMHEKNSPLNLRSHKKNNSISAHLSASANKNASHLPAPEYDDICCVPSKHVITMDCLNDLLPYLSTTPINTDILTQYCEALLPDPTNKTMINDCSRALLQVLEEKASLNSNQLNLKSHNLYLAQRDTMEILGNIIDEMINIPEMSATVERMDAILLTVKNQAKLCELELVKEHTFDIIIKEKSAQDEENNFKKSENLIKSVESTKKVERGFYIDLERDSITYNLLDKDGSTHSSVQKEDYTDITATDKNSRTKHYTKLNTERLDQIKKFSETYPEDQSEFLYRFLVSMTTQGAYAPSAVLLYEEIQEHQFSVVNNNNLYVFQPDQKNRKCNIEIKQLNNNNIRISVSALFQIKATDTDGSNNSIAQIKSVNTEMVCEYDCSSKRMINEDRIKLQHIKIQDT</sequence>
<proteinExistence type="predicted"/>
<dbReference type="Proteomes" id="UP001178148">
    <property type="component" value="Unassembled WGS sequence"/>
</dbReference>
<organism evidence="1 2">
    <name type="scientific">Candidatus Endonucleibacter bathymodioli</name>
    <dbReference type="NCBI Taxonomy" id="539814"/>
    <lineage>
        <taxon>Bacteria</taxon>
        <taxon>Pseudomonadati</taxon>
        <taxon>Pseudomonadota</taxon>
        <taxon>Gammaproteobacteria</taxon>
        <taxon>Oceanospirillales</taxon>
        <taxon>Endozoicomonadaceae</taxon>
        <taxon>Candidatus Endonucleibacter</taxon>
    </lineage>
</organism>
<protein>
    <submittedName>
        <fullName evidence="1">Uncharacterized protein</fullName>
    </submittedName>
</protein>
<accession>A0AA90NN04</accession>
<evidence type="ECO:0000313" key="1">
    <source>
        <dbReference type="EMBL" id="MDP0589793.1"/>
    </source>
</evidence>